<name>A0A0N4WNC3_HAEPC</name>
<keyword evidence="3" id="KW-1185">Reference proteome</keyword>
<protein>
    <submittedName>
        <fullName evidence="4">CACTA en-spm transposon protein</fullName>
    </submittedName>
</protein>
<reference evidence="2 3" key="2">
    <citation type="submission" date="2018-11" db="EMBL/GenBank/DDBJ databases">
        <authorList>
            <consortium name="Pathogen Informatics"/>
        </authorList>
    </citation>
    <scope>NUCLEOTIDE SEQUENCE [LARGE SCALE GENOMIC DNA]</scope>
    <source>
        <strain evidence="2 3">MHpl1</strain>
    </source>
</reference>
<dbReference type="WBParaSite" id="HPLM_0001277701-mRNA-1">
    <property type="protein sequence ID" value="HPLM_0001277701-mRNA-1"/>
    <property type="gene ID" value="HPLM_0001277701"/>
</dbReference>
<dbReference type="Proteomes" id="UP000268014">
    <property type="component" value="Unassembled WGS sequence"/>
</dbReference>
<evidence type="ECO:0000313" key="2">
    <source>
        <dbReference type="EMBL" id="VDO46678.1"/>
    </source>
</evidence>
<sequence>MQEDCFCQERFHGDLSTKKICRAKKALDEQFTELRETLQQERGDAITEVTQNDDVRSPPIDEEAKDLSFNKG</sequence>
<dbReference type="AlphaFoldDB" id="A0A0N4WNC3"/>
<evidence type="ECO:0000256" key="1">
    <source>
        <dbReference type="SAM" id="MobiDB-lite"/>
    </source>
</evidence>
<proteinExistence type="predicted"/>
<evidence type="ECO:0000313" key="3">
    <source>
        <dbReference type="Proteomes" id="UP000268014"/>
    </source>
</evidence>
<gene>
    <name evidence="2" type="ORF">HPLM_LOCUS12769</name>
</gene>
<evidence type="ECO:0000313" key="4">
    <source>
        <dbReference type="WBParaSite" id="HPLM_0001277701-mRNA-1"/>
    </source>
</evidence>
<dbReference type="EMBL" id="UZAF01017971">
    <property type="protein sequence ID" value="VDO46678.1"/>
    <property type="molecule type" value="Genomic_DNA"/>
</dbReference>
<accession>A0A0N4WNC3</accession>
<reference evidence="4" key="1">
    <citation type="submission" date="2017-02" db="UniProtKB">
        <authorList>
            <consortium name="WormBaseParasite"/>
        </authorList>
    </citation>
    <scope>IDENTIFICATION</scope>
</reference>
<organism evidence="4">
    <name type="scientific">Haemonchus placei</name>
    <name type="common">Barber's pole worm</name>
    <dbReference type="NCBI Taxonomy" id="6290"/>
    <lineage>
        <taxon>Eukaryota</taxon>
        <taxon>Metazoa</taxon>
        <taxon>Ecdysozoa</taxon>
        <taxon>Nematoda</taxon>
        <taxon>Chromadorea</taxon>
        <taxon>Rhabditida</taxon>
        <taxon>Rhabditina</taxon>
        <taxon>Rhabditomorpha</taxon>
        <taxon>Strongyloidea</taxon>
        <taxon>Trichostrongylidae</taxon>
        <taxon>Haemonchus</taxon>
    </lineage>
</organism>
<feature type="region of interest" description="Disordered" evidence="1">
    <location>
        <begin position="42"/>
        <end position="72"/>
    </location>
</feature>